<keyword evidence="4" id="KW-1185">Reference proteome</keyword>
<feature type="domain" description="DUF4394" evidence="2">
    <location>
        <begin position="54"/>
        <end position="282"/>
    </location>
</feature>
<dbReference type="InterPro" id="IPR011047">
    <property type="entry name" value="Quinoprotein_ADH-like_sf"/>
</dbReference>
<feature type="signal peptide" evidence="1">
    <location>
        <begin position="1"/>
        <end position="24"/>
    </location>
</feature>
<evidence type="ECO:0000313" key="4">
    <source>
        <dbReference type="Proteomes" id="UP000037660"/>
    </source>
</evidence>
<name>A0A0K8P8U1_PISS1</name>
<dbReference type="AlphaFoldDB" id="A0A0K8P8U1"/>
<dbReference type="Proteomes" id="UP000037660">
    <property type="component" value="Unassembled WGS sequence"/>
</dbReference>
<keyword evidence="1" id="KW-0732">Signal</keyword>
<dbReference type="Pfam" id="PF14339">
    <property type="entry name" value="DUF4394"/>
    <property type="match status" value="2"/>
</dbReference>
<sequence length="544" mass="53923">MTNPKTTMRTAALAALVSGLAACGGGDGGGSVGTPPAPAPVAVGNVVALTVSGQLISFDRATPGTLVGSVVVSGLQAGETLLGIDTRPADGRLYGLGSTGRLYTLDPATGVATLKSTLRAASGDAFTALAGSEFGVDFNPVADRLRVVSDTGQNLRINVDTGDTLTDGAIRTATGSARVSAAAYTNSFAGTTATALYDIDPVSGLLHLQDPPNAGSLAAGVPLGVTASAINGFDIDARSNTGYAVMTVADVTALYRVDLGATANAAVRIGPVAAGQPLRGLALMQPAAPRAVGLTADNRLVAFDPSAPNTLTATVAITGLAAGESVLGIDVRPADRLLYALGSTGRIYTVDPATGAATAKSTLAADPADATAPYAGLSGTVYSVDFNPVADRLRVITDTGVSLRINVDSGVTITDGSINRAGVAPRVVAAAYTNAFAGTPSTVLFDIDAVSGVLARQDPPNEGTLVDLGPLGQAVNGPVAFDIAGGANGLVLAALAPSAGGPSTLYTVSLTTGALSLYRNTGDPALSRIGGANGPALRDLAIRF</sequence>
<dbReference type="EMBL" id="BBYR01000082">
    <property type="protein sequence ID" value="GAP38605.1"/>
    <property type="molecule type" value="Genomic_DNA"/>
</dbReference>
<dbReference type="RefSeq" id="WP_054022465.1">
    <property type="nucleotide sequence ID" value="NZ_BBYR01000082.1"/>
</dbReference>
<evidence type="ECO:0000256" key="1">
    <source>
        <dbReference type="SAM" id="SignalP"/>
    </source>
</evidence>
<feature type="domain" description="DUF4394" evidence="2">
    <location>
        <begin position="299"/>
        <end position="517"/>
    </location>
</feature>
<dbReference type="OrthoDB" id="531718at2"/>
<reference evidence="4" key="1">
    <citation type="submission" date="2015-07" db="EMBL/GenBank/DDBJ databases">
        <title>Discovery of a poly(ethylene terephthalate assimilation.</title>
        <authorList>
            <person name="Yoshida S."/>
            <person name="Hiraga K."/>
            <person name="Takehana T."/>
            <person name="Taniguchi I."/>
            <person name="Yamaji H."/>
            <person name="Maeda Y."/>
            <person name="Toyohara K."/>
            <person name="Miyamoto K."/>
            <person name="Kimura Y."/>
            <person name="Oda K."/>
        </authorList>
    </citation>
    <scope>NUCLEOTIDE SEQUENCE [LARGE SCALE GENOMIC DNA]</scope>
    <source>
        <strain evidence="4">NBRC 110686 / TISTR 2288 / 201-F6</strain>
    </source>
</reference>
<accession>A0A0K8P8U1</accession>
<protein>
    <recommendedName>
        <fullName evidence="2">DUF4394 domain-containing protein</fullName>
    </recommendedName>
</protein>
<dbReference type="PROSITE" id="PS51257">
    <property type="entry name" value="PROKAR_LIPOPROTEIN"/>
    <property type="match status" value="1"/>
</dbReference>
<evidence type="ECO:0000313" key="3">
    <source>
        <dbReference type="EMBL" id="GAP38605.1"/>
    </source>
</evidence>
<organism evidence="3 4">
    <name type="scientific">Piscinibacter sakaiensis</name>
    <name type="common">Ideonella sakaiensis</name>
    <dbReference type="NCBI Taxonomy" id="1547922"/>
    <lineage>
        <taxon>Bacteria</taxon>
        <taxon>Pseudomonadati</taxon>
        <taxon>Pseudomonadota</taxon>
        <taxon>Betaproteobacteria</taxon>
        <taxon>Burkholderiales</taxon>
        <taxon>Sphaerotilaceae</taxon>
        <taxon>Piscinibacter</taxon>
    </lineage>
</organism>
<proteinExistence type="predicted"/>
<dbReference type="InterPro" id="IPR011044">
    <property type="entry name" value="Quino_amine_DH_bsu"/>
</dbReference>
<dbReference type="SUPFAM" id="SSF50969">
    <property type="entry name" value="YVTN repeat-like/Quinoprotein amine dehydrogenase"/>
    <property type="match status" value="1"/>
</dbReference>
<dbReference type="SUPFAM" id="SSF50998">
    <property type="entry name" value="Quinoprotein alcohol dehydrogenase-like"/>
    <property type="match status" value="1"/>
</dbReference>
<feature type="chain" id="PRO_5005513836" description="DUF4394 domain-containing protein" evidence="1">
    <location>
        <begin position="25"/>
        <end position="544"/>
    </location>
</feature>
<dbReference type="InterPro" id="IPR025507">
    <property type="entry name" value="DUF4394"/>
</dbReference>
<dbReference type="STRING" id="1547922.ISF6_5158"/>
<reference evidence="3 4" key="2">
    <citation type="journal article" date="2016" name="Science">
        <title>A bacterium that degrades and assimilates poly(ethylene terephthalate).</title>
        <authorList>
            <person name="Yoshida S."/>
            <person name="Hiraga K."/>
            <person name="Takehana T."/>
            <person name="Taniguchi I."/>
            <person name="Yamaji H."/>
            <person name="Maeda Y."/>
            <person name="Toyohara K."/>
            <person name="Miyamoto K."/>
            <person name="Kimura Y."/>
            <person name="Oda K."/>
        </authorList>
    </citation>
    <scope>NUCLEOTIDE SEQUENCE [LARGE SCALE GENOMIC DNA]</scope>
    <source>
        <strain evidence="4">NBRC 110686 / TISTR 2288 / 201-F6</strain>
    </source>
</reference>
<evidence type="ECO:0000259" key="2">
    <source>
        <dbReference type="Pfam" id="PF14339"/>
    </source>
</evidence>
<gene>
    <name evidence="3" type="ORF">ISF6_5158</name>
</gene>
<comment type="caution">
    <text evidence="3">The sequence shown here is derived from an EMBL/GenBank/DDBJ whole genome shotgun (WGS) entry which is preliminary data.</text>
</comment>